<protein>
    <recommendedName>
        <fullName evidence="7">AP2/ERF domain-containing protein</fullName>
    </recommendedName>
</protein>
<evidence type="ECO:0000256" key="2">
    <source>
        <dbReference type="ARBA" id="ARBA00023015"/>
    </source>
</evidence>
<keyword evidence="5" id="KW-0539">Nucleus</keyword>
<dbReference type="EMBL" id="JACBKZ010000003">
    <property type="protein sequence ID" value="KAF5953647.1"/>
    <property type="molecule type" value="Genomic_DNA"/>
</dbReference>
<feature type="region of interest" description="Disordered" evidence="6">
    <location>
        <begin position="68"/>
        <end position="97"/>
    </location>
</feature>
<evidence type="ECO:0000256" key="4">
    <source>
        <dbReference type="ARBA" id="ARBA00023163"/>
    </source>
</evidence>
<name>A0A7J7HMG0_CAMSI</name>
<keyword evidence="3" id="KW-0238">DNA-binding</keyword>
<feature type="compositionally biased region" description="Basic residues" evidence="6">
    <location>
        <begin position="177"/>
        <end position="189"/>
    </location>
</feature>
<dbReference type="GO" id="GO:0003700">
    <property type="term" value="F:DNA-binding transcription factor activity"/>
    <property type="evidence" value="ECO:0007669"/>
    <property type="project" value="InterPro"/>
</dbReference>
<evidence type="ECO:0000256" key="1">
    <source>
        <dbReference type="ARBA" id="ARBA00004123"/>
    </source>
</evidence>
<feature type="domain" description="AP2/ERF" evidence="7">
    <location>
        <begin position="185"/>
        <end position="242"/>
    </location>
</feature>
<dbReference type="PROSITE" id="PS51032">
    <property type="entry name" value="AP2_ERF"/>
    <property type="match status" value="1"/>
</dbReference>
<dbReference type="GO" id="GO:0003677">
    <property type="term" value="F:DNA binding"/>
    <property type="evidence" value="ECO:0007669"/>
    <property type="project" value="UniProtKB-KW"/>
</dbReference>
<evidence type="ECO:0000313" key="8">
    <source>
        <dbReference type="EMBL" id="KAF5953647.1"/>
    </source>
</evidence>
<dbReference type="PANTHER" id="PTHR31194:SF62">
    <property type="entry name" value="ETHYLENE-RESPONSIVE TRANSCRIPTION FACTOR ERF118"/>
    <property type="match status" value="1"/>
</dbReference>
<dbReference type="CDD" id="cd00018">
    <property type="entry name" value="AP2"/>
    <property type="match status" value="1"/>
</dbReference>
<evidence type="ECO:0000256" key="3">
    <source>
        <dbReference type="ARBA" id="ARBA00023125"/>
    </source>
</evidence>
<sequence length="400" mass="44027">MSAESESALIGAQLKLWISFTSVFFALCLQQLCCLYQQRTNLCFPTVSMRLRPKRTCSGVECFGEKMPEPISHPQSNQNSHSKKSKTKSISSEEPSKTKRIRIICYDPYATDSSDDEMSEKPCGKRIVQEIILPVGGSNSNRPKAPETESSCQDSNNNNGEKAPKKKRVLAKTPNPNRRRPSGSKYRGVRQRKWGRWAAEIRDPFTGKRLWLGTYSTAEEAAKAYDTKKLEFAAMASEKSTQSVAVSQSAVSEESESLLSHTSPFSVLELDSPATISDSQINGKCDGTVKIGTNVVVDKPLVSQIEKSDGEKIVGSSGSVGGVDEEPLMAQIGEGLDLGMELDSLFIDDFGHLFDDFGSLDDLQIFGFEDNEPSDLPDFDFELGNEEFAWMDGPLNIACL</sequence>
<dbReference type="PRINTS" id="PR00367">
    <property type="entry name" value="ETHRSPELEMNT"/>
</dbReference>
<feature type="compositionally biased region" description="Polar residues" evidence="6">
    <location>
        <begin position="137"/>
        <end position="160"/>
    </location>
</feature>
<dbReference type="InterPro" id="IPR001471">
    <property type="entry name" value="AP2/ERF_dom"/>
</dbReference>
<feature type="region of interest" description="Disordered" evidence="6">
    <location>
        <begin position="131"/>
        <end position="189"/>
    </location>
</feature>
<dbReference type="SMART" id="SM00380">
    <property type="entry name" value="AP2"/>
    <property type="match status" value="1"/>
</dbReference>
<comment type="caution">
    <text evidence="8">The sequence shown here is derived from an EMBL/GenBank/DDBJ whole genome shotgun (WGS) entry which is preliminary data.</text>
</comment>
<evidence type="ECO:0000313" key="9">
    <source>
        <dbReference type="Proteomes" id="UP000593564"/>
    </source>
</evidence>
<dbReference type="Proteomes" id="UP000593564">
    <property type="component" value="Unassembled WGS sequence"/>
</dbReference>
<gene>
    <name evidence="8" type="ORF">HYC85_006503</name>
</gene>
<dbReference type="Gene3D" id="3.30.730.10">
    <property type="entry name" value="AP2/ERF domain"/>
    <property type="match status" value="1"/>
</dbReference>
<evidence type="ECO:0000259" key="7">
    <source>
        <dbReference type="PROSITE" id="PS51032"/>
    </source>
</evidence>
<dbReference type="GO" id="GO:0005634">
    <property type="term" value="C:nucleus"/>
    <property type="evidence" value="ECO:0007669"/>
    <property type="project" value="UniProtKB-SubCell"/>
</dbReference>
<dbReference type="InterPro" id="IPR050913">
    <property type="entry name" value="AP2/ERF_ERF"/>
</dbReference>
<keyword evidence="9" id="KW-1185">Reference proteome</keyword>
<dbReference type="InterPro" id="IPR036955">
    <property type="entry name" value="AP2/ERF_dom_sf"/>
</dbReference>
<proteinExistence type="predicted"/>
<dbReference type="AlphaFoldDB" id="A0A7J7HMG0"/>
<keyword evidence="4" id="KW-0804">Transcription</keyword>
<accession>A0A7J7HMG0</accession>
<dbReference type="PANTHER" id="PTHR31194">
    <property type="entry name" value="SHN SHINE , DNA BINDING / TRANSCRIPTION FACTOR"/>
    <property type="match status" value="1"/>
</dbReference>
<reference evidence="9" key="1">
    <citation type="journal article" date="2020" name="Nat. Commun.">
        <title>Genome assembly of wild tea tree DASZ reveals pedigree and selection history of tea varieties.</title>
        <authorList>
            <person name="Zhang W."/>
            <person name="Zhang Y."/>
            <person name="Qiu H."/>
            <person name="Guo Y."/>
            <person name="Wan H."/>
            <person name="Zhang X."/>
            <person name="Scossa F."/>
            <person name="Alseekh S."/>
            <person name="Zhang Q."/>
            <person name="Wang P."/>
            <person name="Xu L."/>
            <person name="Schmidt M.H."/>
            <person name="Jia X."/>
            <person name="Li D."/>
            <person name="Zhu A."/>
            <person name="Guo F."/>
            <person name="Chen W."/>
            <person name="Ni D."/>
            <person name="Usadel B."/>
            <person name="Fernie A.R."/>
            <person name="Wen W."/>
        </authorList>
    </citation>
    <scope>NUCLEOTIDE SEQUENCE [LARGE SCALE GENOMIC DNA]</scope>
    <source>
        <strain evidence="9">cv. G240</strain>
    </source>
</reference>
<reference evidence="8 9" key="2">
    <citation type="submission" date="2020-07" db="EMBL/GenBank/DDBJ databases">
        <title>Genome assembly of wild tea tree DASZ reveals pedigree and selection history of tea varieties.</title>
        <authorList>
            <person name="Zhang W."/>
        </authorList>
    </citation>
    <scope>NUCLEOTIDE SEQUENCE [LARGE SCALE GENOMIC DNA]</scope>
    <source>
        <strain evidence="9">cv. G240</strain>
        <tissue evidence="8">Leaf</tissue>
    </source>
</reference>
<organism evidence="8 9">
    <name type="scientific">Camellia sinensis</name>
    <name type="common">Tea plant</name>
    <name type="synonym">Thea sinensis</name>
    <dbReference type="NCBI Taxonomy" id="4442"/>
    <lineage>
        <taxon>Eukaryota</taxon>
        <taxon>Viridiplantae</taxon>
        <taxon>Streptophyta</taxon>
        <taxon>Embryophyta</taxon>
        <taxon>Tracheophyta</taxon>
        <taxon>Spermatophyta</taxon>
        <taxon>Magnoliopsida</taxon>
        <taxon>eudicotyledons</taxon>
        <taxon>Gunneridae</taxon>
        <taxon>Pentapetalae</taxon>
        <taxon>asterids</taxon>
        <taxon>Ericales</taxon>
        <taxon>Theaceae</taxon>
        <taxon>Camellia</taxon>
    </lineage>
</organism>
<dbReference type="InterPro" id="IPR016177">
    <property type="entry name" value="DNA-bd_dom_sf"/>
</dbReference>
<dbReference type="SUPFAM" id="SSF54171">
    <property type="entry name" value="DNA-binding domain"/>
    <property type="match status" value="1"/>
</dbReference>
<keyword evidence="2" id="KW-0805">Transcription regulation</keyword>
<comment type="subcellular location">
    <subcellularLocation>
        <location evidence="1">Nucleus</location>
    </subcellularLocation>
</comment>
<evidence type="ECO:0000256" key="6">
    <source>
        <dbReference type="SAM" id="MobiDB-lite"/>
    </source>
</evidence>
<evidence type="ECO:0000256" key="5">
    <source>
        <dbReference type="ARBA" id="ARBA00023242"/>
    </source>
</evidence>
<dbReference type="Pfam" id="PF00847">
    <property type="entry name" value="AP2"/>
    <property type="match status" value="1"/>
</dbReference>